<keyword evidence="6" id="KW-0143">Chaperone</keyword>
<evidence type="ECO:0000256" key="3">
    <source>
        <dbReference type="ARBA" id="ARBA00022692"/>
    </source>
</evidence>
<keyword evidence="5 9" id="KW-0472">Membrane</keyword>
<organism evidence="11 12">
    <name type="scientific">Methylomarinum roseum</name>
    <dbReference type="NCBI Taxonomy" id="3067653"/>
    <lineage>
        <taxon>Bacteria</taxon>
        <taxon>Pseudomonadati</taxon>
        <taxon>Pseudomonadota</taxon>
        <taxon>Gammaproteobacteria</taxon>
        <taxon>Methylococcales</taxon>
        <taxon>Methylococcaceae</taxon>
        <taxon>Methylomarinum</taxon>
    </lineage>
</organism>
<evidence type="ECO:0000256" key="5">
    <source>
        <dbReference type="ARBA" id="ARBA00023136"/>
    </source>
</evidence>
<dbReference type="KEGG" id="mech:Q9L42_020025"/>
<evidence type="ECO:0000256" key="8">
    <source>
        <dbReference type="ARBA" id="ARBA00024235"/>
    </source>
</evidence>
<comment type="subcellular location">
    <subcellularLocation>
        <location evidence="1">Cell membrane</location>
        <topology evidence="1">Single-pass type II membrane protein</topology>
    </subcellularLocation>
</comment>
<dbReference type="PANTHER" id="PTHR38035">
    <property type="entry name" value="UPF0070 PROTEIN YFGM"/>
    <property type="match status" value="1"/>
</dbReference>
<dbReference type="InterPro" id="IPR018704">
    <property type="entry name" value="SecYEG/CpoB_TPR"/>
</dbReference>
<feature type="transmembrane region" description="Helical" evidence="9">
    <location>
        <begin position="24"/>
        <end position="42"/>
    </location>
</feature>
<accession>A0AAU7NUH2</accession>
<dbReference type="Pfam" id="PF09976">
    <property type="entry name" value="TPR_21"/>
    <property type="match status" value="1"/>
</dbReference>
<keyword evidence="2" id="KW-1003">Cell membrane</keyword>
<dbReference type="PIRSF" id="PIRSF006170">
    <property type="entry name" value="YfgM"/>
    <property type="match status" value="1"/>
</dbReference>
<sequence>MEIYETEEQQVEALKRWWKTNGGSMIAGVVAALVLVGGWNFWRSYQQDKLNQASAQYQQLLEAAEQGKHQSVEKIAERLSEQYDSTPYSAFAGLMLAKSKVEQGDLEAAKASLQQLMQNADSDELKNVARIRLVRLMLATGDYEAGLKLIAEADPTATEGFGASYQELKGDLYVAMERLGEARTAYQSALRSGQGSPLLQFKLDDISAAEIVENPAP</sequence>
<dbReference type="Gene3D" id="1.25.40.10">
    <property type="entry name" value="Tetratricopeptide repeat domain"/>
    <property type="match status" value="1"/>
</dbReference>
<evidence type="ECO:0000259" key="10">
    <source>
        <dbReference type="Pfam" id="PF09976"/>
    </source>
</evidence>
<keyword evidence="12" id="KW-1185">Reference proteome</keyword>
<evidence type="ECO:0000256" key="7">
    <source>
        <dbReference type="ARBA" id="ARBA00024197"/>
    </source>
</evidence>
<comment type="similarity">
    <text evidence="7">Belongs to the YfgM family.</text>
</comment>
<keyword evidence="3 9" id="KW-0812">Transmembrane</keyword>
<dbReference type="RefSeq" id="WP_305906628.1">
    <property type="nucleotide sequence ID" value="NZ_CP157743.1"/>
</dbReference>
<evidence type="ECO:0000313" key="11">
    <source>
        <dbReference type="EMBL" id="XBS20600.1"/>
    </source>
</evidence>
<dbReference type="EMBL" id="CP157743">
    <property type="protein sequence ID" value="XBS20600.1"/>
    <property type="molecule type" value="Genomic_DNA"/>
</dbReference>
<evidence type="ECO:0000256" key="4">
    <source>
        <dbReference type="ARBA" id="ARBA00022989"/>
    </source>
</evidence>
<dbReference type="AlphaFoldDB" id="A0AAU7NUH2"/>
<dbReference type="PANTHER" id="PTHR38035:SF1">
    <property type="entry name" value="ANCILLARY SECYEG TRANSLOCON SUBUNIT"/>
    <property type="match status" value="1"/>
</dbReference>
<protein>
    <recommendedName>
        <fullName evidence="8">Ancillary SecYEG translocon subunit</fullName>
    </recommendedName>
</protein>
<dbReference type="GO" id="GO:0044877">
    <property type="term" value="F:protein-containing complex binding"/>
    <property type="evidence" value="ECO:0007669"/>
    <property type="project" value="InterPro"/>
</dbReference>
<evidence type="ECO:0000256" key="2">
    <source>
        <dbReference type="ARBA" id="ARBA00022475"/>
    </source>
</evidence>
<evidence type="ECO:0000256" key="1">
    <source>
        <dbReference type="ARBA" id="ARBA00004401"/>
    </source>
</evidence>
<dbReference type="SUPFAM" id="SSF48452">
    <property type="entry name" value="TPR-like"/>
    <property type="match status" value="1"/>
</dbReference>
<dbReference type="Proteomes" id="UP001225378">
    <property type="component" value="Chromosome"/>
</dbReference>
<keyword evidence="4 9" id="KW-1133">Transmembrane helix</keyword>
<evidence type="ECO:0000313" key="12">
    <source>
        <dbReference type="Proteomes" id="UP001225378"/>
    </source>
</evidence>
<feature type="domain" description="Ancillary SecYEG translocon subunit/Cell division coordinator CpoB TPR" evidence="10">
    <location>
        <begin position="15"/>
        <end position="207"/>
    </location>
</feature>
<dbReference type="InterPro" id="IPR026039">
    <property type="entry name" value="YfgM"/>
</dbReference>
<name>A0AAU7NUH2_9GAMM</name>
<evidence type="ECO:0000256" key="9">
    <source>
        <dbReference type="SAM" id="Phobius"/>
    </source>
</evidence>
<dbReference type="GO" id="GO:0005886">
    <property type="term" value="C:plasma membrane"/>
    <property type="evidence" value="ECO:0007669"/>
    <property type="project" value="UniProtKB-SubCell"/>
</dbReference>
<evidence type="ECO:0000256" key="6">
    <source>
        <dbReference type="ARBA" id="ARBA00023186"/>
    </source>
</evidence>
<proteinExistence type="inferred from homology"/>
<reference evidence="11 12" key="1">
    <citation type="journal article" date="2024" name="Microbiology">
        <title>Methylomarinum rosea sp. nov., a novel halophilic methanotrophic bacterium from the hypersaline Lake Elton.</title>
        <authorList>
            <person name="Suleimanov R.Z."/>
            <person name="Oshkin I.Y."/>
            <person name="Danilova O.V."/>
            <person name="Suzina N.E."/>
            <person name="Dedysh S.N."/>
        </authorList>
    </citation>
    <scope>NUCLEOTIDE SEQUENCE [LARGE SCALE GENOMIC DNA]</scope>
    <source>
        <strain evidence="11 12">Ch1-1</strain>
    </source>
</reference>
<dbReference type="InterPro" id="IPR011990">
    <property type="entry name" value="TPR-like_helical_dom_sf"/>
</dbReference>
<gene>
    <name evidence="11" type="ORF">Q9L42_020025</name>
</gene>